<feature type="region of interest" description="Disordered" evidence="5">
    <location>
        <begin position="1"/>
        <end position="20"/>
    </location>
</feature>
<keyword evidence="2" id="KW-0808">Transferase</keyword>
<name>A0A7C9PLM2_9MICO</name>
<dbReference type="GO" id="GO:0070403">
    <property type="term" value="F:NAD+ binding"/>
    <property type="evidence" value="ECO:0007669"/>
    <property type="project" value="InterPro"/>
</dbReference>
<sequence>MPVRPAILRPGTAEGSDGSDAAYTTQELLDSALEILRGRRIAVLTGAGISTDSGIPDYRGEGAPVRNPMTFAQFLDDLDYRKRYWAGSQLGWQRFTAAQPNDGHRALADLELAGVVNGIVTQNVDGLHLRAGSQRVVDLHGSMDRVRCLHCGQLYSRTDIAARIVELNAWLADPGTVPLGPDGDVEIADPSSFQLPGCSVCDGTLKPDIVFFGEFIPKEKFIEASALVQQAEVLVIAGSSLVVNSGIRLLDHATRRRLPVIIINRGITKGDARATLKIDAGATETLVALRDRLLE</sequence>
<dbReference type="InterPro" id="IPR029035">
    <property type="entry name" value="DHS-like_NAD/FAD-binding_dom"/>
</dbReference>
<dbReference type="EC" id="2.3.1.286" evidence="1"/>
<reference evidence="7 8" key="1">
    <citation type="journal article" date="2014" name="Int. J. Syst. Evol. Microbiol.">
        <title>Description of Galbitalea soli gen. nov., sp. nov., and Frondihabitans sucicola sp. nov.</title>
        <authorList>
            <person name="Kim S.J."/>
            <person name="Lim J.M."/>
            <person name="Ahn J.H."/>
            <person name="Weon H.Y."/>
            <person name="Hamada M."/>
            <person name="Suzuki K."/>
            <person name="Ahn T.Y."/>
            <person name="Kwon S.W."/>
        </authorList>
    </citation>
    <scope>NUCLEOTIDE SEQUENCE [LARGE SCALE GENOMIC DNA]</scope>
    <source>
        <strain evidence="7 8">NBRC 108727</strain>
    </source>
</reference>
<dbReference type="PANTHER" id="PTHR11085">
    <property type="entry name" value="NAD-DEPENDENT PROTEIN DEACYLASE SIRTUIN-5, MITOCHONDRIAL-RELATED"/>
    <property type="match status" value="1"/>
</dbReference>
<dbReference type="GO" id="GO:0046872">
    <property type="term" value="F:metal ion binding"/>
    <property type="evidence" value="ECO:0007669"/>
    <property type="project" value="UniProtKB-KW"/>
</dbReference>
<gene>
    <name evidence="7" type="ORF">G3T37_02025</name>
</gene>
<evidence type="ECO:0000256" key="5">
    <source>
        <dbReference type="SAM" id="MobiDB-lite"/>
    </source>
</evidence>
<feature type="binding site" evidence="4">
    <location>
        <position position="198"/>
    </location>
    <ligand>
        <name>Zn(2+)</name>
        <dbReference type="ChEBI" id="CHEBI:29105"/>
    </ligand>
</feature>
<dbReference type="InterPro" id="IPR050134">
    <property type="entry name" value="NAD-dep_sirtuin_deacylases"/>
</dbReference>
<dbReference type="PANTHER" id="PTHR11085:SF10">
    <property type="entry name" value="NAD-DEPENDENT PROTEIN DEACYLASE SIRTUIN-5, MITOCHONDRIAL-RELATED"/>
    <property type="match status" value="1"/>
</dbReference>
<dbReference type="InterPro" id="IPR026590">
    <property type="entry name" value="Ssirtuin_cat_dom"/>
</dbReference>
<dbReference type="PROSITE" id="PS50305">
    <property type="entry name" value="SIRTUIN"/>
    <property type="match status" value="1"/>
</dbReference>
<evidence type="ECO:0000256" key="3">
    <source>
        <dbReference type="ARBA" id="ARBA00023027"/>
    </source>
</evidence>
<dbReference type="InterPro" id="IPR026591">
    <property type="entry name" value="Sirtuin_cat_small_dom_sf"/>
</dbReference>
<dbReference type="EMBL" id="JAAGWZ010000001">
    <property type="protein sequence ID" value="NEM90131.1"/>
    <property type="molecule type" value="Genomic_DNA"/>
</dbReference>
<evidence type="ECO:0000256" key="1">
    <source>
        <dbReference type="ARBA" id="ARBA00012928"/>
    </source>
</evidence>
<evidence type="ECO:0000313" key="8">
    <source>
        <dbReference type="Proteomes" id="UP000479756"/>
    </source>
</evidence>
<evidence type="ECO:0000259" key="6">
    <source>
        <dbReference type="PROSITE" id="PS50305"/>
    </source>
</evidence>
<evidence type="ECO:0000256" key="2">
    <source>
        <dbReference type="ARBA" id="ARBA00022679"/>
    </source>
</evidence>
<organism evidence="7 8">
    <name type="scientific">Galbitalea soli</name>
    <dbReference type="NCBI Taxonomy" id="1268042"/>
    <lineage>
        <taxon>Bacteria</taxon>
        <taxon>Bacillati</taxon>
        <taxon>Actinomycetota</taxon>
        <taxon>Actinomycetes</taxon>
        <taxon>Micrococcales</taxon>
        <taxon>Microbacteriaceae</taxon>
        <taxon>Galbitalea</taxon>
    </lineage>
</organism>
<dbReference type="Proteomes" id="UP000479756">
    <property type="component" value="Unassembled WGS sequence"/>
</dbReference>
<dbReference type="Gene3D" id="3.40.50.1220">
    <property type="entry name" value="TPP-binding domain"/>
    <property type="match status" value="1"/>
</dbReference>
<feature type="active site" description="Proton acceptor" evidence="4">
    <location>
        <position position="140"/>
    </location>
</feature>
<dbReference type="InterPro" id="IPR003000">
    <property type="entry name" value="Sirtuin"/>
</dbReference>
<feature type="binding site" evidence="4">
    <location>
        <position position="151"/>
    </location>
    <ligand>
        <name>Zn(2+)</name>
        <dbReference type="ChEBI" id="CHEBI:29105"/>
    </ligand>
</feature>
<protein>
    <recommendedName>
        <fullName evidence="1">protein acetyllysine N-acetyltransferase</fullName>
        <ecNumber evidence="1">2.3.1.286</ecNumber>
    </recommendedName>
</protein>
<accession>A0A7C9PLM2</accession>
<evidence type="ECO:0000313" key="7">
    <source>
        <dbReference type="EMBL" id="NEM90131.1"/>
    </source>
</evidence>
<dbReference type="AlphaFoldDB" id="A0A7C9PLM2"/>
<proteinExistence type="predicted"/>
<feature type="domain" description="Deacetylase sirtuin-type" evidence="6">
    <location>
        <begin position="25"/>
        <end position="295"/>
    </location>
</feature>
<feature type="binding site" evidence="4">
    <location>
        <position position="148"/>
    </location>
    <ligand>
        <name>Zn(2+)</name>
        <dbReference type="ChEBI" id="CHEBI:29105"/>
    </ligand>
</feature>
<keyword evidence="3" id="KW-0520">NAD</keyword>
<keyword evidence="4" id="KW-0862">Zinc</keyword>
<keyword evidence="8" id="KW-1185">Reference proteome</keyword>
<keyword evidence="4" id="KW-0479">Metal-binding</keyword>
<comment type="caution">
    <text evidence="7">The sequence shown here is derived from an EMBL/GenBank/DDBJ whole genome shotgun (WGS) entry which is preliminary data.</text>
</comment>
<dbReference type="SUPFAM" id="SSF52467">
    <property type="entry name" value="DHS-like NAD/FAD-binding domain"/>
    <property type="match status" value="1"/>
</dbReference>
<evidence type="ECO:0000256" key="4">
    <source>
        <dbReference type="PROSITE-ProRule" id="PRU00236"/>
    </source>
</evidence>
<dbReference type="Pfam" id="PF02146">
    <property type="entry name" value="SIR2"/>
    <property type="match status" value="1"/>
</dbReference>
<dbReference type="Gene3D" id="3.30.1600.10">
    <property type="entry name" value="SIR2/SIRT2 'Small Domain"/>
    <property type="match status" value="1"/>
</dbReference>
<dbReference type="GO" id="GO:0017136">
    <property type="term" value="F:histone deacetylase activity, NAD-dependent"/>
    <property type="evidence" value="ECO:0007669"/>
    <property type="project" value="TreeGrafter"/>
</dbReference>
<dbReference type="RefSeq" id="WP_163471805.1">
    <property type="nucleotide sequence ID" value="NZ_JAAGWZ010000001.1"/>
</dbReference>
<feature type="binding site" evidence="4">
    <location>
        <position position="201"/>
    </location>
    <ligand>
        <name>Zn(2+)</name>
        <dbReference type="ChEBI" id="CHEBI:29105"/>
    </ligand>
</feature>